<proteinExistence type="predicted"/>
<dbReference type="Gene3D" id="3.40.720.10">
    <property type="entry name" value="Alkaline Phosphatase, subunit A"/>
    <property type="match status" value="1"/>
</dbReference>
<feature type="non-terminal residue" evidence="1">
    <location>
        <position position="1"/>
    </location>
</feature>
<accession>A0A381S984</accession>
<dbReference type="AlphaFoldDB" id="A0A381S984"/>
<gene>
    <name evidence="1" type="ORF">METZ01_LOCUS52908</name>
</gene>
<reference evidence="1" key="1">
    <citation type="submission" date="2018-05" db="EMBL/GenBank/DDBJ databases">
        <authorList>
            <person name="Lanie J.A."/>
            <person name="Ng W.-L."/>
            <person name="Kazmierczak K.M."/>
            <person name="Andrzejewski T.M."/>
            <person name="Davidsen T.M."/>
            <person name="Wayne K.J."/>
            <person name="Tettelin H."/>
            <person name="Glass J.I."/>
            <person name="Rusch D."/>
            <person name="Podicherti R."/>
            <person name="Tsui H.-C.T."/>
            <person name="Winkler M.E."/>
        </authorList>
    </citation>
    <scope>NUCLEOTIDE SEQUENCE</scope>
</reference>
<name>A0A381S984_9ZZZZ</name>
<organism evidence="1">
    <name type="scientific">marine metagenome</name>
    <dbReference type="NCBI Taxonomy" id="408172"/>
    <lineage>
        <taxon>unclassified sequences</taxon>
        <taxon>metagenomes</taxon>
        <taxon>ecological metagenomes</taxon>
    </lineage>
</organism>
<sequence>VIYQDWKLIEYNVGGVRPTQLFKLATNLNGTNDLSDHPRHRENIAVMRNKMVEARQEFEDHLEPFAKFWEGF</sequence>
<evidence type="ECO:0000313" key="1">
    <source>
        <dbReference type="EMBL" id="SVA00054.1"/>
    </source>
</evidence>
<protein>
    <recommendedName>
        <fullName evidence="2">N-sulphoglucosamine sulphohydrolase C-terminal domain-containing protein</fullName>
    </recommendedName>
</protein>
<evidence type="ECO:0008006" key="2">
    <source>
        <dbReference type="Google" id="ProtNLM"/>
    </source>
</evidence>
<dbReference type="EMBL" id="UINC01002763">
    <property type="protein sequence ID" value="SVA00054.1"/>
    <property type="molecule type" value="Genomic_DNA"/>
</dbReference>
<dbReference type="InterPro" id="IPR017850">
    <property type="entry name" value="Alkaline_phosphatase_core_sf"/>
</dbReference>